<reference evidence="1 2" key="1">
    <citation type="submission" date="2011-05" db="EMBL/GenBank/DDBJ databases">
        <title>Complete sequence of chromosome of Frankia symbiont of Datisca glomerata.</title>
        <authorList>
            <consortium name="US DOE Joint Genome Institute"/>
            <person name="Lucas S."/>
            <person name="Han J."/>
            <person name="Lapidus A."/>
            <person name="Cheng J.-F."/>
            <person name="Goodwin L."/>
            <person name="Pitluck S."/>
            <person name="Peters L."/>
            <person name="Mikhailova N."/>
            <person name="Chertkov O."/>
            <person name="Teshima H."/>
            <person name="Han C."/>
            <person name="Tapia R."/>
            <person name="Land M."/>
            <person name="Hauser L."/>
            <person name="Kyrpides N."/>
            <person name="Ivanova N."/>
            <person name="Pagani I."/>
            <person name="Berry A."/>
            <person name="Pawlowski K."/>
            <person name="Persson T."/>
            <person name="Vanden Heuvel B."/>
            <person name="Benson D."/>
            <person name="Woyke T."/>
        </authorList>
    </citation>
    <scope>NUCLEOTIDE SEQUENCE [LARGE SCALE GENOMIC DNA]</scope>
    <source>
        <strain evidence="2">4085684</strain>
    </source>
</reference>
<dbReference type="STRING" id="656024.FsymDg_2273"/>
<dbReference type="AlphaFoldDB" id="F8B4E2"/>
<proteinExistence type="predicted"/>
<gene>
    <name evidence="1" type="ordered locus">FsymDg_2273</name>
</gene>
<protein>
    <recommendedName>
        <fullName evidence="3">Antigen 84</fullName>
    </recommendedName>
</protein>
<dbReference type="KEGG" id="fsy:FsymDg_2273"/>
<evidence type="ECO:0000313" key="2">
    <source>
        <dbReference type="Proteomes" id="UP000001549"/>
    </source>
</evidence>
<organism evidence="1 2">
    <name type="scientific">Candidatus Protofrankia datiscae</name>
    <dbReference type="NCBI Taxonomy" id="2716812"/>
    <lineage>
        <taxon>Bacteria</taxon>
        <taxon>Bacillati</taxon>
        <taxon>Actinomycetota</taxon>
        <taxon>Actinomycetes</taxon>
        <taxon>Frankiales</taxon>
        <taxon>Frankiaceae</taxon>
        <taxon>Protofrankia</taxon>
    </lineage>
</organism>
<name>F8B4E2_9ACTN</name>
<dbReference type="Proteomes" id="UP000001549">
    <property type="component" value="Chromosome"/>
</dbReference>
<evidence type="ECO:0008006" key="3">
    <source>
        <dbReference type="Google" id="ProtNLM"/>
    </source>
</evidence>
<dbReference type="EMBL" id="CP002801">
    <property type="protein sequence ID" value="AEH09673.1"/>
    <property type="molecule type" value="Genomic_DNA"/>
</dbReference>
<keyword evidence="2" id="KW-1185">Reference proteome</keyword>
<dbReference type="HOGENOM" id="CLU_962253_0_0_11"/>
<dbReference type="RefSeq" id="WP_013873605.1">
    <property type="nucleotide sequence ID" value="NC_015656.1"/>
</dbReference>
<dbReference type="eggNOG" id="COG3599">
    <property type="taxonomic scope" value="Bacteria"/>
</dbReference>
<sequence>MGAHYQRADAGTYGERPAFGEVARGYDPQQVEEYLDTLWRYAGQVTARAAAAEAALESERLRRDAESQLPDTSAAQAGGRIGIMLAIAQQEADEIVAGARGIAERALQEVVEDSAANHPIVRRAREQADKLLFDAVEQSRLQARQRHADVETQIARLSGNLETLRHQQGEVLGALLRLRSLVNNEEIDRAVTELARAGAASAAAGTSDPAGAEERERTAAYRPDATTSAQTVIDSEQKVTVASTDTSTDTNAATSFADTSFFARTAKAAGGSSRYRDDEDIIDAEVVEE</sequence>
<accession>F8B4E2</accession>
<evidence type="ECO:0000313" key="1">
    <source>
        <dbReference type="EMBL" id="AEH09673.1"/>
    </source>
</evidence>